<dbReference type="SMART" id="SM01378">
    <property type="entry name" value="Romo1"/>
    <property type="match status" value="1"/>
</dbReference>
<feature type="transmembrane region" description="Helical" evidence="1">
    <location>
        <begin position="12"/>
        <end position="31"/>
    </location>
</feature>
<evidence type="ECO:0008006" key="4">
    <source>
        <dbReference type="Google" id="ProtNLM"/>
    </source>
</evidence>
<dbReference type="GO" id="GO:0030150">
    <property type="term" value="P:protein import into mitochondrial matrix"/>
    <property type="evidence" value="ECO:0007669"/>
    <property type="project" value="TreeGrafter"/>
</dbReference>
<sequence>MARDSCATRVAVGAAMGGAVGGAVGAVYGTYEAARYKIPGAMKIRHIGQTTLGSAAFFGLFLAAGSLIHCGKSY</sequence>
<dbReference type="PANTHER" id="PTHR28525:SF6">
    <property type="entry name" value="GENOME ASSEMBLY, CHROMOSOME: A03"/>
    <property type="match status" value="1"/>
</dbReference>
<protein>
    <recommendedName>
        <fullName evidence="4">Reactive oxygen species modulator 1</fullName>
    </recommendedName>
</protein>
<name>A0A8T2QS61_CERRI</name>
<keyword evidence="1" id="KW-0812">Transmembrane</keyword>
<comment type="caution">
    <text evidence="2">The sequence shown here is derived from an EMBL/GenBank/DDBJ whole genome shotgun (WGS) entry which is preliminary data.</text>
</comment>
<reference evidence="2" key="1">
    <citation type="submission" date="2021-08" db="EMBL/GenBank/DDBJ databases">
        <title>WGS assembly of Ceratopteris richardii.</title>
        <authorList>
            <person name="Marchant D.B."/>
            <person name="Chen G."/>
            <person name="Jenkins J."/>
            <person name="Shu S."/>
            <person name="Leebens-Mack J."/>
            <person name="Grimwood J."/>
            <person name="Schmutz J."/>
            <person name="Soltis P."/>
            <person name="Soltis D."/>
            <person name="Chen Z.-H."/>
        </authorList>
    </citation>
    <scope>NUCLEOTIDE SEQUENCE</scope>
    <source>
        <strain evidence="2">Whitten #5841</strain>
        <tissue evidence="2">Leaf</tissue>
    </source>
</reference>
<keyword evidence="1" id="KW-0472">Membrane</keyword>
<evidence type="ECO:0000256" key="1">
    <source>
        <dbReference type="SAM" id="Phobius"/>
    </source>
</evidence>
<dbReference type="EMBL" id="CM035437">
    <property type="protein sequence ID" value="KAH7286839.1"/>
    <property type="molecule type" value="Genomic_DNA"/>
</dbReference>
<keyword evidence="3" id="KW-1185">Reference proteome</keyword>
<evidence type="ECO:0000313" key="3">
    <source>
        <dbReference type="Proteomes" id="UP000825935"/>
    </source>
</evidence>
<dbReference type="GO" id="GO:0045039">
    <property type="term" value="P:protein insertion into mitochondrial inner membrane"/>
    <property type="evidence" value="ECO:0007669"/>
    <property type="project" value="TreeGrafter"/>
</dbReference>
<dbReference type="PANTHER" id="PTHR28525">
    <property type="entry name" value="REACTIVE OXYGEN SPECIES MODULATOR 1"/>
    <property type="match status" value="1"/>
</dbReference>
<dbReference type="Pfam" id="PF10247">
    <property type="entry name" value="Romo1"/>
    <property type="match status" value="1"/>
</dbReference>
<dbReference type="InterPro" id="IPR018450">
    <property type="entry name" value="Romo1/Mgr2"/>
</dbReference>
<proteinExistence type="predicted"/>
<keyword evidence="1" id="KW-1133">Transmembrane helix</keyword>
<evidence type="ECO:0000313" key="2">
    <source>
        <dbReference type="EMBL" id="KAH7286839.1"/>
    </source>
</evidence>
<feature type="transmembrane region" description="Helical" evidence="1">
    <location>
        <begin position="51"/>
        <end position="70"/>
    </location>
</feature>
<dbReference type="GO" id="GO:0005744">
    <property type="term" value="C:TIM23 mitochondrial import inner membrane translocase complex"/>
    <property type="evidence" value="ECO:0007669"/>
    <property type="project" value="TreeGrafter"/>
</dbReference>
<dbReference type="AlphaFoldDB" id="A0A8T2QS61"/>
<gene>
    <name evidence="2" type="ORF">KP509_32G024600</name>
</gene>
<dbReference type="Proteomes" id="UP000825935">
    <property type="component" value="Chromosome 32"/>
</dbReference>
<organism evidence="2 3">
    <name type="scientific">Ceratopteris richardii</name>
    <name type="common">Triangle waterfern</name>
    <dbReference type="NCBI Taxonomy" id="49495"/>
    <lineage>
        <taxon>Eukaryota</taxon>
        <taxon>Viridiplantae</taxon>
        <taxon>Streptophyta</taxon>
        <taxon>Embryophyta</taxon>
        <taxon>Tracheophyta</taxon>
        <taxon>Polypodiopsida</taxon>
        <taxon>Polypodiidae</taxon>
        <taxon>Polypodiales</taxon>
        <taxon>Pteridineae</taxon>
        <taxon>Pteridaceae</taxon>
        <taxon>Parkerioideae</taxon>
        <taxon>Ceratopteris</taxon>
    </lineage>
</organism>
<accession>A0A8T2QS61</accession>